<name>A0A446ZIJ3_ACICA</name>
<dbReference type="EMBL" id="LS999521">
    <property type="protein sequence ID" value="VAX44354.1"/>
    <property type="molecule type" value="Genomic_DNA"/>
</dbReference>
<dbReference type="Proteomes" id="UP000294355">
    <property type="component" value="Chromosome"/>
</dbReference>
<protein>
    <recommendedName>
        <fullName evidence="3">DUF2946 family protein</fullName>
    </recommendedName>
</protein>
<evidence type="ECO:0000313" key="1">
    <source>
        <dbReference type="EMBL" id="VAX44354.1"/>
    </source>
</evidence>
<organism evidence="1 2">
    <name type="scientific">Acinetobacter calcoaceticus</name>
    <dbReference type="NCBI Taxonomy" id="471"/>
    <lineage>
        <taxon>Bacteria</taxon>
        <taxon>Pseudomonadati</taxon>
        <taxon>Pseudomonadota</taxon>
        <taxon>Gammaproteobacteria</taxon>
        <taxon>Moraxellales</taxon>
        <taxon>Moraxellaceae</taxon>
        <taxon>Acinetobacter</taxon>
        <taxon>Acinetobacter calcoaceticus/baumannii complex</taxon>
    </lineage>
</organism>
<reference evidence="1 2" key="1">
    <citation type="submission" date="2018-08" db="EMBL/GenBank/DDBJ databases">
        <authorList>
            <person name="Gonzaga-Molto A."/>
        </authorList>
    </citation>
    <scope>NUCLEOTIDE SEQUENCE [LARGE SCALE GENOMIC DNA]</scope>
    <source>
        <strain evidence="1">Acinetobacter calcoaceticus str. 2117</strain>
    </source>
</reference>
<evidence type="ECO:0000313" key="2">
    <source>
        <dbReference type="Proteomes" id="UP000294355"/>
    </source>
</evidence>
<proteinExistence type="predicted"/>
<sequence>MAMFLQSVVFIQPLLPAQYRIALVCVTISDAFSNTITTAQQHNSHHLSDHSDQHHMMHEDQKIYKEQSIHQHDIGHECPFCTVFANLTTGLDFSLEEVFDRLFVRMLAFERNFQHIYFALQRLYLLPQGRAPPLFA</sequence>
<dbReference type="OrthoDB" id="6717385at2"/>
<dbReference type="AlphaFoldDB" id="A0A446ZIJ3"/>
<gene>
    <name evidence="1" type="ORF">AC2117_01536</name>
</gene>
<dbReference type="RefSeq" id="WP_032063021.1">
    <property type="nucleotide sequence ID" value="NZ_LS999521.1"/>
</dbReference>
<evidence type="ECO:0008006" key="3">
    <source>
        <dbReference type="Google" id="ProtNLM"/>
    </source>
</evidence>
<accession>A0A446ZIJ3</accession>